<reference evidence="2 3" key="1">
    <citation type="submission" date="2018-06" db="EMBL/GenBank/DDBJ databases">
        <authorList>
            <consortium name="Pathogen Informatics"/>
            <person name="Doyle S."/>
        </authorList>
    </citation>
    <scope>NUCLEOTIDE SEQUENCE [LARGE SCALE GENOMIC DNA]</scope>
    <source>
        <strain evidence="2 3">NCTC10684</strain>
    </source>
</reference>
<dbReference type="Pfam" id="PF07883">
    <property type="entry name" value="Cupin_2"/>
    <property type="match status" value="1"/>
</dbReference>
<sequence>MDIRSSDFTRPTLEHQGTTPVWWLVPPREMRDETLGGHLELISEFEIRAGGEVNTHHHPTYEFYFMLSGRALMTIEDETREIGPGDLVKIPPNARHSIKPAHEHNGIRALAMAFGVKDAPVVDYSTDPESY</sequence>
<dbReference type="EMBL" id="UFSM01000001">
    <property type="protein sequence ID" value="SUU86967.1"/>
    <property type="molecule type" value="Genomic_DNA"/>
</dbReference>
<organism evidence="2 3">
    <name type="scientific">Aminobacter aminovorans</name>
    <name type="common">Chelatobacter heintzii</name>
    <dbReference type="NCBI Taxonomy" id="83263"/>
    <lineage>
        <taxon>Bacteria</taxon>
        <taxon>Pseudomonadati</taxon>
        <taxon>Pseudomonadota</taxon>
        <taxon>Alphaproteobacteria</taxon>
        <taxon>Hyphomicrobiales</taxon>
        <taxon>Phyllobacteriaceae</taxon>
        <taxon>Aminobacter</taxon>
    </lineage>
</organism>
<evidence type="ECO:0000313" key="3">
    <source>
        <dbReference type="Proteomes" id="UP000254701"/>
    </source>
</evidence>
<dbReference type="InterPro" id="IPR014710">
    <property type="entry name" value="RmlC-like_jellyroll"/>
</dbReference>
<dbReference type="GO" id="GO:0016853">
    <property type="term" value="F:isomerase activity"/>
    <property type="evidence" value="ECO:0007669"/>
    <property type="project" value="UniProtKB-KW"/>
</dbReference>
<dbReference type="SUPFAM" id="SSF51182">
    <property type="entry name" value="RmlC-like cupins"/>
    <property type="match status" value="1"/>
</dbReference>
<dbReference type="AlphaFoldDB" id="A0A380WDA2"/>
<dbReference type="Gene3D" id="2.60.120.10">
    <property type="entry name" value="Jelly Rolls"/>
    <property type="match status" value="1"/>
</dbReference>
<gene>
    <name evidence="2" type="ORF">NCTC10684_00156</name>
</gene>
<dbReference type="InterPro" id="IPR052044">
    <property type="entry name" value="PKS_Associated_Protein"/>
</dbReference>
<dbReference type="InterPro" id="IPR011051">
    <property type="entry name" value="RmlC_Cupin_sf"/>
</dbReference>
<accession>A0A380WDA2</accession>
<dbReference type="PANTHER" id="PTHR36114">
    <property type="entry name" value="16.7 KDA PROTEIN IN WHIE LOCUS"/>
    <property type="match status" value="1"/>
</dbReference>
<evidence type="ECO:0000259" key="1">
    <source>
        <dbReference type="Pfam" id="PF07883"/>
    </source>
</evidence>
<keyword evidence="2" id="KW-0413">Isomerase</keyword>
<name>A0A380WDA2_AMIAI</name>
<evidence type="ECO:0000313" key="2">
    <source>
        <dbReference type="EMBL" id="SUU86967.1"/>
    </source>
</evidence>
<dbReference type="PANTHER" id="PTHR36114:SF1">
    <property type="entry name" value="16.7 KDA PROTEIN IN WHIE LOCUS"/>
    <property type="match status" value="1"/>
</dbReference>
<proteinExistence type="predicted"/>
<feature type="domain" description="Cupin type-2" evidence="1">
    <location>
        <begin position="45"/>
        <end position="99"/>
    </location>
</feature>
<dbReference type="InterPro" id="IPR013096">
    <property type="entry name" value="Cupin_2"/>
</dbReference>
<protein>
    <submittedName>
        <fullName evidence="2">Thermophilic glucose-6-phosphate isomerase and related metalloenzymes</fullName>
    </submittedName>
</protein>
<dbReference type="RefSeq" id="WP_115729520.1">
    <property type="nucleotide sequence ID" value="NZ_BAAAVY010000011.1"/>
</dbReference>
<dbReference type="Proteomes" id="UP000254701">
    <property type="component" value="Unassembled WGS sequence"/>
</dbReference>
<dbReference type="OrthoDB" id="9813436at2"/>